<evidence type="ECO:0000256" key="8">
    <source>
        <dbReference type="ARBA" id="ARBA00022989"/>
    </source>
</evidence>
<dbReference type="SUPFAM" id="SSF53955">
    <property type="entry name" value="Lysozyme-like"/>
    <property type="match status" value="1"/>
</dbReference>
<dbReference type="HAMAP" id="MF_00766">
    <property type="entry name" value="PGT_MtgA"/>
    <property type="match status" value="1"/>
</dbReference>
<dbReference type="GO" id="GO:0071555">
    <property type="term" value="P:cell wall organization"/>
    <property type="evidence" value="ECO:0007669"/>
    <property type="project" value="UniProtKB-KW"/>
</dbReference>
<evidence type="ECO:0000256" key="7">
    <source>
        <dbReference type="ARBA" id="ARBA00022984"/>
    </source>
</evidence>
<evidence type="ECO:0000259" key="12">
    <source>
        <dbReference type="Pfam" id="PF00912"/>
    </source>
</evidence>
<evidence type="ECO:0000256" key="4">
    <source>
        <dbReference type="ARBA" id="ARBA00022679"/>
    </source>
</evidence>
<dbReference type="GO" id="GO:0008955">
    <property type="term" value="F:peptidoglycan glycosyltransferase activity"/>
    <property type="evidence" value="ECO:0007669"/>
    <property type="project" value="UniProtKB-UniRule"/>
</dbReference>
<dbReference type="PANTHER" id="PTHR30400">
    <property type="entry name" value="MONOFUNCTIONAL BIOSYNTHETIC PEPTIDOGLYCAN TRANSGLYCOSYLASE"/>
    <property type="match status" value="1"/>
</dbReference>
<keyword evidence="2 11" id="KW-0997">Cell inner membrane</keyword>
<dbReference type="NCBIfam" id="TIGR02070">
    <property type="entry name" value="mono_pep_trsgly"/>
    <property type="match status" value="1"/>
</dbReference>
<dbReference type="OrthoDB" id="9766909at2"/>
<dbReference type="GO" id="GO:0016763">
    <property type="term" value="F:pentosyltransferase activity"/>
    <property type="evidence" value="ECO:0007669"/>
    <property type="project" value="InterPro"/>
</dbReference>
<keyword evidence="5 11" id="KW-0812">Transmembrane</keyword>
<evidence type="ECO:0000256" key="1">
    <source>
        <dbReference type="ARBA" id="ARBA00022475"/>
    </source>
</evidence>
<dbReference type="AlphaFoldDB" id="A0A545TXZ7"/>
<gene>
    <name evidence="11 13" type="primary">mtgA</name>
    <name evidence="13" type="ORF">FKG95_07685</name>
</gene>
<dbReference type="Proteomes" id="UP000315252">
    <property type="component" value="Unassembled WGS sequence"/>
</dbReference>
<evidence type="ECO:0000256" key="3">
    <source>
        <dbReference type="ARBA" id="ARBA00022676"/>
    </source>
</evidence>
<dbReference type="EC" id="2.4.99.28" evidence="11"/>
<comment type="caution">
    <text evidence="13">The sequence shown here is derived from an EMBL/GenBank/DDBJ whole genome shotgun (WGS) entry which is preliminary data.</text>
</comment>
<dbReference type="UniPathway" id="UPA00219"/>
<evidence type="ECO:0000256" key="11">
    <source>
        <dbReference type="HAMAP-Rule" id="MF_00766"/>
    </source>
</evidence>
<feature type="domain" description="Glycosyl transferase family 51" evidence="12">
    <location>
        <begin position="47"/>
        <end position="208"/>
    </location>
</feature>
<dbReference type="GO" id="GO:0005886">
    <property type="term" value="C:plasma membrane"/>
    <property type="evidence" value="ECO:0007669"/>
    <property type="project" value="UniProtKB-SubCell"/>
</dbReference>
<evidence type="ECO:0000313" key="13">
    <source>
        <dbReference type="EMBL" id="TQV82098.1"/>
    </source>
</evidence>
<comment type="pathway">
    <text evidence="11">Cell wall biogenesis; peptidoglycan biosynthesis.</text>
</comment>
<keyword evidence="6 11" id="KW-0133">Cell shape</keyword>
<evidence type="ECO:0000256" key="9">
    <source>
        <dbReference type="ARBA" id="ARBA00023136"/>
    </source>
</evidence>
<name>A0A545TXZ7_9PROT</name>
<dbReference type="RefSeq" id="WP_142895728.1">
    <property type="nucleotide sequence ID" value="NZ_ML660053.1"/>
</dbReference>
<keyword evidence="7 11" id="KW-0573">Peptidoglycan synthesis</keyword>
<dbReference type="Pfam" id="PF00912">
    <property type="entry name" value="Transgly"/>
    <property type="match status" value="1"/>
</dbReference>
<evidence type="ECO:0000256" key="5">
    <source>
        <dbReference type="ARBA" id="ARBA00022692"/>
    </source>
</evidence>
<dbReference type="InterPro" id="IPR023346">
    <property type="entry name" value="Lysozyme-like_dom_sf"/>
</dbReference>
<proteinExistence type="inferred from homology"/>
<organism evidence="13 14">
    <name type="scientific">Denitrobaculum tricleocarpae</name>
    <dbReference type="NCBI Taxonomy" id="2591009"/>
    <lineage>
        <taxon>Bacteria</taxon>
        <taxon>Pseudomonadati</taxon>
        <taxon>Pseudomonadota</taxon>
        <taxon>Alphaproteobacteria</taxon>
        <taxon>Rhodospirillales</taxon>
        <taxon>Rhodospirillaceae</taxon>
        <taxon>Denitrobaculum</taxon>
    </lineage>
</organism>
<protein>
    <recommendedName>
        <fullName evidence="11">Biosynthetic peptidoglycan transglycosylase</fullName>
        <ecNumber evidence="11">2.4.99.28</ecNumber>
    </recommendedName>
    <alternativeName>
        <fullName evidence="11">Glycan polymerase</fullName>
    </alternativeName>
    <alternativeName>
        <fullName evidence="11">Peptidoglycan glycosyltransferase MtgA</fullName>
        <shortName evidence="11">PGT</shortName>
    </alternativeName>
</protein>
<dbReference type="InterPro" id="IPR001264">
    <property type="entry name" value="Glyco_trans_51"/>
</dbReference>
<accession>A0A545TXZ7</accession>
<sequence>MKFLKRLARKATRILTLSVLLVVGLILLFRFVPPPFTPLMLLRDAPIQKQWVSLDQMAPALPRAVIAAEDNLFCSHWGFDLNSLQAAVLAFASGERAGGGSTISMQTAKNLFLWPERSVFRKLLEAPLTLAIEVSWPKTRILEVYLNVAEWAPGVYGAEAASRFHFGKPAKSLSRTEAARLAAVLPSPLKWSAGKPGNYVRRRTEIINRRVAQLGPLLDCVTQ</sequence>
<keyword evidence="9 11" id="KW-0472">Membrane</keyword>
<keyword evidence="14" id="KW-1185">Reference proteome</keyword>
<dbReference type="PANTHER" id="PTHR30400:SF0">
    <property type="entry name" value="BIOSYNTHETIC PEPTIDOGLYCAN TRANSGLYCOSYLASE"/>
    <property type="match status" value="1"/>
</dbReference>
<keyword evidence="4 11" id="KW-0808">Transferase</keyword>
<evidence type="ECO:0000256" key="2">
    <source>
        <dbReference type="ARBA" id="ARBA00022519"/>
    </source>
</evidence>
<evidence type="ECO:0000256" key="6">
    <source>
        <dbReference type="ARBA" id="ARBA00022960"/>
    </source>
</evidence>
<keyword evidence="8 11" id="KW-1133">Transmembrane helix</keyword>
<dbReference type="InterPro" id="IPR036950">
    <property type="entry name" value="PBP_transglycosylase"/>
</dbReference>
<comment type="function">
    <text evidence="11">Peptidoglycan polymerase that catalyzes glycan chain elongation from lipid-linked precursors.</text>
</comment>
<comment type="catalytic activity">
    <reaction evidence="11">
        <text>[GlcNAc-(1-&gt;4)-Mur2Ac(oyl-L-Ala-gamma-D-Glu-L-Lys-D-Ala-D-Ala)](n)-di-trans,octa-cis-undecaprenyl diphosphate + beta-D-GlcNAc-(1-&gt;4)-Mur2Ac(oyl-L-Ala-gamma-D-Glu-L-Lys-D-Ala-D-Ala)-di-trans,octa-cis-undecaprenyl diphosphate = [GlcNAc-(1-&gt;4)-Mur2Ac(oyl-L-Ala-gamma-D-Glu-L-Lys-D-Ala-D-Ala)](n+1)-di-trans,octa-cis-undecaprenyl diphosphate + di-trans,octa-cis-undecaprenyl diphosphate + H(+)</text>
        <dbReference type="Rhea" id="RHEA:23708"/>
        <dbReference type="Rhea" id="RHEA-COMP:9602"/>
        <dbReference type="Rhea" id="RHEA-COMP:9603"/>
        <dbReference type="ChEBI" id="CHEBI:15378"/>
        <dbReference type="ChEBI" id="CHEBI:58405"/>
        <dbReference type="ChEBI" id="CHEBI:60033"/>
        <dbReference type="ChEBI" id="CHEBI:78435"/>
        <dbReference type="EC" id="2.4.99.28"/>
    </reaction>
</comment>
<keyword evidence="1 11" id="KW-1003">Cell membrane</keyword>
<dbReference type="EMBL" id="VHSH01000002">
    <property type="protein sequence ID" value="TQV82098.1"/>
    <property type="molecule type" value="Genomic_DNA"/>
</dbReference>
<dbReference type="GO" id="GO:0009252">
    <property type="term" value="P:peptidoglycan biosynthetic process"/>
    <property type="evidence" value="ECO:0007669"/>
    <property type="project" value="UniProtKB-UniRule"/>
</dbReference>
<dbReference type="InterPro" id="IPR011812">
    <property type="entry name" value="Pep_trsgly"/>
</dbReference>
<evidence type="ECO:0000313" key="14">
    <source>
        <dbReference type="Proteomes" id="UP000315252"/>
    </source>
</evidence>
<dbReference type="Gene3D" id="1.10.3810.10">
    <property type="entry name" value="Biosynthetic peptidoglycan transglycosylase-like"/>
    <property type="match status" value="1"/>
</dbReference>
<reference evidence="13 14" key="1">
    <citation type="submission" date="2019-06" db="EMBL/GenBank/DDBJ databases">
        <title>Whole genome sequence for Rhodospirillaceae sp. R148.</title>
        <authorList>
            <person name="Wang G."/>
        </authorList>
    </citation>
    <scope>NUCLEOTIDE SEQUENCE [LARGE SCALE GENOMIC DNA]</scope>
    <source>
        <strain evidence="13 14">R148</strain>
    </source>
</reference>
<dbReference type="GO" id="GO:0009274">
    <property type="term" value="C:peptidoglycan-based cell wall"/>
    <property type="evidence" value="ECO:0007669"/>
    <property type="project" value="InterPro"/>
</dbReference>
<evidence type="ECO:0000256" key="10">
    <source>
        <dbReference type="ARBA" id="ARBA00023316"/>
    </source>
</evidence>
<feature type="transmembrane region" description="Helical" evidence="11">
    <location>
        <begin position="12"/>
        <end position="32"/>
    </location>
</feature>
<dbReference type="GO" id="GO:0008360">
    <property type="term" value="P:regulation of cell shape"/>
    <property type="evidence" value="ECO:0007669"/>
    <property type="project" value="UniProtKB-KW"/>
</dbReference>
<comment type="similarity">
    <text evidence="11">Belongs to the glycosyltransferase 51 family.</text>
</comment>
<comment type="subcellular location">
    <subcellularLocation>
        <location evidence="11">Cell inner membrane</location>
        <topology evidence="11">Single-pass membrane protein</topology>
    </subcellularLocation>
</comment>
<keyword evidence="3 11" id="KW-0328">Glycosyltransferase</keyword>
<keyword evidence="10 11" id="KW-0961">Cell wall biogenesis/degradation</keyword>